<name>A0A1Y2L6I3_9PROT</name>
<dbReference type="Gene3D" id="3.40.50.720">
    <property type="entry name" value="NAD(P)-binding Rossmann-like Domain"/>
    <property type="match status" value="1"/>
</dbReference>
<evidence type="ECO:0000259" key="6">
    <source>
        <dbReference type="Pfam" id="PF00899"/>
    </source>
</evidence>
<keyword evidence="9" id="KW-1185">Reference proteome</keyword>
<protein>
    <recommendedName>
        <fullName evidence="10">JAB domain-containing protein</fullName>
    </recommendedName>
</protein>
<dbReference type="AlphaFoldDB" id="A0A1Y2L6I3"/>
<dbReference type="GO" id="GO:0061504">
    <property type="term" value="P:cyclic threonylcarbamoyladenosine biosynthetic process"/>
    <property type="evidence" value="ECO:0007669"/>
    <property type="project" value="TreeGrafter"/>
</dbReference>
<organism evidence="8 9">
    <name type="scientific">Thalassospira alkalitolerans</name>
    <dbReference type="NCBI Taxonomy" id="1293890"/>
    <lineage>
        <taxon>Bacteria</taxon>
        <taxon>Pseudomonadati</taxon>
        <taxon>Pseudomonadota</taxon>
        <taxon>Alphaproteobacteria</taxon>
        <taxon>Rhodospirillales</taxon>
        <taxon>Thalassospiraceae</taxon>
        <taxon>Thalassospira</taxon>
    </lineage>
</organism>
<evidence type="ECO:0000256" key="2">
    <source>
        <dbReference type="ARBA" id="ARBA00022723"/>
    </source>
</evidence>
<dbReference type="GO" id="GO:0008237">
    <property type="term" value="F:metallopeptidase activity"/>
    <property type="evidence" value="ECO:0007669"/>
    <property type="project" value="UniProtKB-KW"/>
</dbReference>
<dbReference type="Pfam" id="PF00899">
    <property type="entry name" value="ThiF"/>
    <property type="match status" value="1"/>
</dbReference>
<dbReference type="InterPro" id="IPR032865">
    <property type="entry name" value="Prok-E2_A"/>
</dbReference>
<reference evidence="8 9" key="1">
    <citation type="submission" date="2014-03" db="EMBL/GenBank/DDBJ databases">
        <title>The draft genome sequence of Thalassospira alkalitolerans JCM 18968.</title>
        <authorList>
            <person name="Lai Q."/>
            <person name="Shao Z."/>
        </authorList>
    </citation>
    <scope>NUCLEOTIDE SEQUENCE [LARGE SCALE GENOMIC DNA]</scope>
    <source>
        <strain evidence="8 9">JCM 18968</strain>
    </source>
</reference>
<evidence type="ECO:0000313" key="9">
    <source>
        <dbReference type="Proteomes" id="UP000193396"/>
    </source>
</evidence>
<evidence type="ECO:0008006" key="10">
    <source>
        <dbReference type="Google" id="ProtNLM"/>
    </source>
</evidence>
<feature type="domain" description="JAB" evidence="7">
    <location>
        <begin position="622"/>
        <end position="738"/>
    </location>
</feature>
<proteinExistence type="predicted"/>
<evidence type="ECO:0000259" key="7">
    <source>
        <dbReference type="Pfam" id="PF14464"/>
    </source>
</evidence>
<dbReference type="InterPro" id="IPR045886">
    <property type="entry name" value="ThiF/MoeB/HesA"/>
</dbReference>
<dbReference type="RefSeq" id="WP_085621153.1">
    <property type="nucleotide sequence ID" value="NZ_JFKB01000029.1"/>
</dbReference>
<keyword evidence="2" id="KW-0479">Metal-binding</keyword>
<dbReference type="GO" id="GO:0061503">
    <property type="term" value="F:tRNA threonylcarbamoyladenosine dehydratase"/>
    <property type="evidence" value="ECO:0007669"/>
    <property type="project" value="TreeGrafter"/>
</dbReference>
<dbReference type="SUPFAM" id="SSF102712">
    <property type="entry name" value="JAB1/MPN domain"/>
    <property type="match status" value="1"/>
</dbReference>
<comment type="caution">
    <text evidence="8">The sequence shown here is derived from an EMBL/GenBank/DDBJ whole genome shotgun (WGS) entry which is preliminary data.</text>
</comment>
<evidence type="ECO:0000313" key="8">
    <source>
        <dbReference type="EMBL" id="OSQ42806.1"/>
    </source>
</evidence>
<evidence type="ECO:0000256" key="4">
    <source>
        <dbReference type="ARBA" id="ARBA00022833"/>
    </source>
</evidence>
<dbReference type="InterPro" id="IPR028090">
    <property type="entry name" value="JAB_dom_prok"/>
</dbReference>
<dbReference type="Gene3D" id="3.40.140.10">
    <property type="entry name" value="Cytidine Deaminase, domain 2"/>
    <property type="match status" value="1"/>
</dbReference>
<dbReference type="Pfam" id="PF14464">
    <property type="entry name" value="Prok-JAB"/>
    <property type="match status" value="1"/>
</dbReference>
<dbReference type="InterPro" id="IPR035985">
    <property type="entry name" value="Ubiquitin-activating_enz"/>
</dbReference>
<dbReference type="SUPFAM" id="SSF69572">
    <property type="entry name" value="Activating enzymes of the ubiquitin-like proteins"/>
    <property type="match status" value="1"/>
</dbReference>
<dbReference type="PANTHER" id="PTHR43267">
    <property type="entry name" value="TRNA THREONYLCARBAMOYLADENOSINE DEHYDRATASE"/>
    <property type="match status" value="1"/>
</dbReference>
<gene>
    <name evidence="8" type="ORF">TALK_21120</name>
</gene>
<dbReference type="OrthoDB" id="7848394at2"/>
<evidence type="ECO:0000256" key="1">
    <source>
        <dbReference type="ARBA" id="ARBA00022670"/>
    </source>
</evidence>
<evidence type="ECO:0000256" key="5">
    <source>
        <dbReference type="ARBA" id="ARBA00023049"/>
    </source>
</evidence>
<dbReference type="Pfam" id="PF14457">
    <property type="entry name" value="Prok-E2_A"/>
    <property type="match status" value="1"/>
</dbReference>
<evidence type="ECO:0000256" key="3">
    <source>
        <dbReference type="ARBA" id="ARBA00022801"/>
    </source>
</evidence>
<dbReference type="GO" id="GO:0046872">
    <property type="term" value="F:metal ion binding"/>
    <property type="evidence" value="ECO:0007669"/>
    <property type="project" value="UniProtKB-KW"/>
</dbReference>
<keyword evidence="5" id="KW-0482">Metalloprotease</keyword>
<dbReference type="GO" id="GO:0006508">
    <property type="term" value="P:proteolysis"/>
    <property type="evidence" value="ECO:0007669"/>
    <property type="project" value="UniProtKB-KW"/>
</dbReference>
<keyword evidence="4" id="KW-0862">Zinc</keyword>
<dbReference type="EMBL" id="JFKB01000029">
    <property type="protein sequence ID" value="OSQ42806.1"/>
    <property type="molecule type" value="Genomic_DNA"/>
</dbReference>
<accession>A0A1Y2L6I3</accession>
<keyword evidence="3" id="KW-0378">Hydrolase</keyword>
<dbReference type="Proteomes" id="UP000193396">
    <property type="component" value="Unassembled WGS sequence"/>
</dbReference>
<dbReference type="PANTHER" id="PTHR43267:SF1">
    <property type="entry name" value="TRNA THREONYLCARBAMOYLADENOSINE DEHYDRATASE"/>
    <property type="match status" value="1"/>
</dbReference>
<keyword evidence="1" id="KW-0645">Protease</keyword>
<sequence>MEFDAWLDQAPKISESDVQSRSARAFINYVTKHAEQAVQVTELRQNDDGTYVVIDLETGRPQKSHYPFKLVERLAVFFRQEDAHPIVWVLREDFPETPHLMVTSEGLPRAICIDDRHWADARLTWTPAELLVRILSWFRRAANNELHDAMQPIDPIMFGNVATLITDRKLLDTLSETDLVGIELNESLPVFRLIPESELSSERLPRMSLSIVRYRLPEQQMRRMTHAPRNLIQLIEMVSKAGGDLETALAVKLSDWLDQERASGCRLNSHFVVVLEIPIQSPTDEKEVIVDHRAFIGRYKAGDVAVHFGLALEADRMHGSIVGYAKKVVRSEIDKSALEKVALAPCELQFELDHELAATMSGKPERTLRKVVVVGAGAVGSHVLDVLARQGGYEFSIIDDDILLPHNLARHTALREDIGKHKSNIAAQRVFGILQGSSAKTIVADIETQNSDLRPQVDACLDSAEIIIDATASVSAARFLSDHQSKARRASVFFNPAGTAGVLLVEPSDRSICLRDLEARYLAFVASDRALENHMAPPTGKYTYTGACRAITSRIPESNVMVLSGLISRGLDQALDEPVSVINIWSMSDNGAVRVDMPDATPVEQFRVQSGWTISVDEGLKSYLLKQRVAHLPNETGGYMTGLVDILHQSIHIVGASQAPSDSQSSPESFTRGRDGVEAELNAVHERSGKQIRYVGEWHSHPDGVGTAPSALDMEQLDWLASLFDMDRLPCLMLIVGEENIRVIFVDEEASKVEQFSY</sequence>
<feature type="domain" description="THIF-type NAD/FAD binding fold" evidence="6">
    <location>
        <begin position="370"/>
        <end position="517"/>
    </location>
</feature>
<dbReference type="STRING" id="1293890.TALK_21120"/>
<dbReference type="InterPro" id="IPR000594">
    <property type="entry name" value="ThiF_NAD_FAD-bd"/>
</dbReference>
<dbReference type="GO" id="GO:0008641">
    <property type="term" value="F:ubiquitin-like modifier activating enzyme activity"/>
    <property type="evidence" value="ECO:0007669"/>
    <property type="project" value="InterPro"/>
</dbReference>